<dbReference type="AlphaFoldDB" id="A0AAD7CYY0"/>
<sequence>MPRMRLIYPFPRIAYTVHDALPKVAGPAYTVYTQASPTFSQTGRARSLHSNDNDRRLENADSRDICFLHTLWEGQCHTRVYGTSSAACSGFAYPPPRLLTLEMPLALTFLSLGDIIEIARLAKRIIDVLRSGRASYKLQKVISALKGNPERSPLAITMHLLSSSSAAKLGQNSVPDRRNNPQLQRWYIRYLTAVGLVAILY</sequence>
<accession>A0AAD7CYY0</accession>
<comment type="caution">
    <text evidence="1">The sequence shown here is derived from an EMBL/GenBank/DDBJ whole genome shotgun (WGS) entry which is preliminary data.</text>
</comment>
<gene>
    <name evidence="1" type="ORF">B0H17DRAFT_1141891</name>
</gene>
<proteinExistence type="predicted"/>
<dbReference type="EMBL" id="JARKIE010000182">
    <property type="protein sequence ID" value="KAJ7670300.1"/>
    <property type="molecule type" value="Genomic_DNA"/>
</dbReference>
<evidence type="ECO:0000313" key="1">
    <source>
        <dbReference type="EMBL" id="KAJ7670300.1"/>
    </source>
</evidence>
<name>A0AAD7CYY0_MYCRO</name>
<organism evidence="1 2">
    <name type="scientific">Mycena rosella</name>
    <name type="common">Pink bonnet</name>
    <name type="synonym">Agaricus rosellus</name>
    <dbReference type="NCBI Taxonomy" id="1033263"/>
    <lineage>
        <taxon>Eukaryota</taxon>
        <taxon>Fungi</taxon>
        <taxon>Dikarya</taxon>
        <taxon>Basidiomycota</taxon>
        <taxon>Agaricomycotina</taxon>
        <taxon>Agaricomycetes</taxon>
        <taxon>Agaricomycetidae</taxon>
        <taxon>Agaricales</taxon>
        <taxon>Marasmiineae</taxon>
        <taxon>Mycenaceae</taxon>
        <taxon>Mycena</taxon>
    </lineage>
</organism>
<keyword evidence="2" id="KW-1185">Reference proteome</keyword>
<dbReference type="Proteomes" id="UP001221757">
    <property type="component" value="Unassembled WGS sequence"/>
</dbReference>
<reference evidence="1" key="1">
    <citation type="submission" date="2023-03" db="EMBL/GenBank/DDBJ databases">
        <title>Massive genome expansion in bonnet fungi (Mycena s.s.) driven by repeated elements and novel gene families across ecological guilds.</title>
        <authorList>
            <consortium name="Lawrence Berkeley National Laboratory"/>
            <person name="Harder C.B."/>
            <person name="Miyauchi S."/>
            <person name="Viragh M."/>
            <person name="Kuo A."/>
            <person name="Thoen E."/>
            <person name="Andreopoulos B."/>
            <person name="Lu D."/>
            <person name="Skrede I."/>
            <person name="Drula E."/>
            <person name="Henrissat B."/>
            <person name="Morin E."/>
            <person name="Kohler A."/>
            <person name="Barry K."/>
            <person name="LaButti K."/>
            <person name="Morin E."/>
            <person name="Salamov A."/>
            <person name="Lipzen A."/>
            <person name="Mereny Z."/>
            <person name="Hegedus B."/>
            <person name="Baldrian P."/>
            <person name="Stursova M."/>
            <person name="Weitz H."/>
            <person name="Taylor A."/>
            <person name="Grigoriev I.V."/>
            <person name="Nagy L.G."/>
            <person name="Martin F."/>
            <person name="Kauserud H."/>
        </authorList>
    </citation>
    <scope>NUCLEOTIDE SEQUENCE</scope>
    <source>
        <strain evidence="1">CBHHK067</strain>
    </source>
</reference>
<protein>
    <submittedName>
        <fullName evidence="1">Uncharacterized protein</fullName>
    </submittedName>
</protein>
<evidence type="ECO:0000313" key="2">
    <source>
        <dbReference type="Proteomes" id="UP001221757"/>
    </source>
</evidence>